<dbReference type="OrthoDB" id="5815019at2759"/>
<dbReference type="AlphaFoldDB" id="A0A9P1N717"/>
<reference evidence="2" key="1">
    <citation type="submission" date="2022-11" db="EMBL/GenBank/DDBJ databases">
        <authorList>
            <person name="Kikuchi T."/>
        </authorList>
    </citation>
    <scope>NUCLEOTIDE SEQUENCE</scope>
    <source>
        <strain evidence="2">PS1010</strain>
    </source>
</reference>
<dbReference type="EMBL" id="CANHGI010000005">
    <property type="protein sequence ID" value="CAI5453518.1"/>
    <property type="molecule type" value="Genomic_DNA"/>
</dbReference>
<evidence type="ECO:0000313" key="2">
    <source>
        <dbReference type="EMBL" id="CAI5453518.1"/>
    </source>
</evidence>
<sequence>MDAKCLELRKIGGEESGKLVCNPELVRKNCLMISLGVNNQINFEKHIQSLTNFKCQIIGVDSKLQDFTTSQEYAKIGGKLLFKKIAVNFPIVEIFSSKKNLIGRKMKIVEFLKIDIGGHEHFLLAPFLKQFQVCQIFLQIHGKPLEHFELIETIRKLGFKLFSFERSSKCVTCCDYSFVNEKCMFRYEVGNLE</sequence>
<organism evidence="2 3">
    <name type="scientific">Caenorhabditis angaria</name>
    <dbReference type="NCBI Taxonomy" id="860376"/>
    <lineage>
        <taxon>Eukaryota</taxon>
        <taxon>Metazoa</taxon>
        <taxon>Ecdysozoa</taxon>
        <taxon>Nematoda</taxon>
        <taxon>Chromadorea</taxon>
        <taxon>Rhabditida</taxon>
        <taxon>Rhabditina</taxon>
        <taxon>Rhabditomorpha</taxon>
        <taxon>Rhabditoidea</taxon>
        <taxon>Rhabditidae</taxon>
        <taxon>Peloderinae</taxon>
        <taxon>Caenorhabditis</taxon>
    </lineage>
</organism>
<keyword evidence="3" id="KW-1185">Reference proteome</keyword>
<gene>
    <name evidence="2" type="ORF">CAMP_LOCUS16155</name>
</gene>
<protein>
    <recommendedName>
        <fullName evidence="1">Methyltransferase FkbM domain-containing protein</fullName>
    </recommendedName>
</protein>
<dbReference type="InterPro" id="IPR006342">
    <property type="entry name" value="FkbM_mtfrase"/>
</dbReference>
<comment type="caution">
    <text evidence="2">The sequence shown here is derived from an EMBL/GenBank/DDBJ whole genome shotgun (WGS) entry which is preliminary data.</text>
</comment>
<dbReference type="PANTHER" id="PTHR32026:SF27">
    <property type="entry name" value="METHYLTRANSFERASE FKBM DOMAIN-CONTAINING PROTEIN-RELATED"/>
    <property type="match status" value="1"/>
</dbReference>
<dbReference type="Pfam" id="PF05050">
    <property type="entry name" value="Methyltransf_21"/>
    <property type="match status" value="1"/>
</dbReference>
<dbReference type="PANTHER" id="PTHR32026">
    <property type="entry name" value="METHYLTRANSFERASE-LIKE PROTEIN 24"/>
    <property type="match status" value="1"/>
</dbReference>
<name>A0A9P1N717_9PELO</name>
<feature type="domain" description="Methyltransferase FkbM" evidence="1">
    <location>
        <begin position="16"/>
        <end position="161"/>
    </location>
</feature>
<dbReference type="InterPro" id="IPR026913">
    <property type="entry name" value="METTL24"/>
</dbReference>
<dbReference type="Proteomes" id="UP001152747">
    <property type="component" value="Unassembled WGS sequence"/>
</dbReference>
<accession>A0A9P1N717</accession>
<evidence type="ECO:0000313" key="3">
    <source>
        <dbReference type="Proteomes" id="UP001152747"/>
    </source>
</evidence>
<proteinExistence type="predicted"/>
<evidence type="ECO:0000259" key="1">
    <source>
        <dbReference type="Pfam" id="PF05050"/>
    </source>
</evidence>